<dbReference type="PANTHER" id="PTHR30532:SF1">
    <property type="entry name" value="IRON(3+)-HYDROXAMATE-BINDING PROTEIN FHUD"/>
    <property type="match status" value="1"/>
</dbReference>
<keyword evidence="3" id="KW-0813">Transport</keyword>
<dbReference type="PROSITE" id="PS51257">
    <property type="entry name" value="PROKAR_LIPOPROTEIN"/>
    <property type="match status" value="1"/>
</dbReference>
<gene>
    <name evidence="8" type="ORF">CFK37_00700</name>
</gene>
<protein>
    <submittedName>
        <fullName evidence="8">Ferrichrome ABC transporter substrate-binding protein</fullName>
    </submittedName>
</protein>
<name>A0A220TYF2_9BACI</name>
<proteinExistence type="inferred from homology"/>
<evidence type="ECO:0000313" key="9">
    <source>
        <dbReference type="Proteomes" id="UP000198312"/>
    </source>
</evidence>
<feature type="region of interest" description="Disordered" evidence="5">
    <location>
        <begin position="28"/>
        <end position="48"/>
    </location>
</feature>
<dbReference type="Proteomes" id="UP000198312">
    <property type="component" value="Chromosome"/>
</dbReference>
<reference evidence="8 9" key="1">
    <citation type="submission" date="2017-07" db="EMBL/GenBank/DDBJ databases">
        <title>Virgibacillus sp. LM2416.</title>
        <authorList>
            <person name="Tak E.J."/>
            <person name="Bae J.-W."/>
        </authorList>
    </citation>
    <scope>NUCLEOTIDE SEQUENCE [LARGE SCALE GENOMIC DNA]</scope>
    <source>
        <strain evidence="8 9">LM2416</strain>
    </source>
</reference>
<dbReference type="GO" id="GO:0030288">
    <property type="term" value="C:outer membrane-bounded periplasmic space"/>
    <property type="evidence" value="ECO:0007669"/>
    <property type="project" value="TreeGrafter"/>
</dbReference>
<dbReference type="PROSITE" id="PS50983">
    <property type="entry name" value="FE_B12_PBP"/>
    <property type="match status" value="1"/>
</dbReference>
<dbReference type="SUPFAM" id="SSF53807">
    <property type="entry name" value="Helical backbone' metal receptor"/>
    <property type="match status" value="1"/>
</dbReference>
<dbReference type="KEGG" id="vil:CFK37_00700"/>
<feature type="chain" id="PRO_5039345956" evidence="6">
    <location>
        <begin position="25"/>
        <end position="319"/>
    </location>
</feature>
<evidence type="ECO:0000256" key="5">
    <source>
        <dbReference type="SAM" id="MobiDB-lite"/>
    </source>
</evidence>
<dbReference type="AlphaFoldDB" id="A0A220TYF2"/>
<comment type="similarity">
    <text evidence="2">Belongs to the bacterial solute-binding protein 8 family.</text>
</comment>
<dbReference type="InterPro" id="IPR002491">
    <property type="entry name" value="ABC_transptr_periplasmic_BD"/>
</dbReference>
<evidence type="ECO:0000256" key="2">
    <source>
        <dbReference type="ARBA" id="ARBA00008814"/>
    </source>
</evidence>
<dbReference type="RefSeq" id="WP_089060104.1">
    <property type="nucleotide sequence ID" value="NZ_CP022315.1"/>
</dbReference>
<evidence type="ECO:0000256" key="1">
    <source>
        <dbReference type="ARBA" id="ARBA00004193"/>
    </source>
</evidence>
<sequence>MRLFSNKRLLVVCSLAFLLLVVTACGNDSKETGESTDQDTKGSEVTVEGKKGEVTIPADVERIIAPYHEDALLALGVTPVAKWSIGKMVQDYLEPQLKDVPRIEWNLPQEQVLEQSPDLIVLGSDLASYEGSYEDYQKMAATYAMPEDVSNDWRKQIEVFGKMLGKEDKADEVLAAYDKKVADAKKKLSKTIGDETAAMIWVQGGKYYLFEKDRHSAPVVYDELGINVPPFVESMGKSQAAWNPISMEKLSELKADHVFLLALEGEQGIETLEKSDVWQSIPAAENDQVYIMNDPSFWTNKGLIASEKTIDALVDTLAK</sequence>
<dbReference type="EMBL" id="CP022315">
    <property type="protein sequence ID" value="ASK60827.1"/>
    <property type="molecule type" value="Genomic_DNA"/>
</dbReference>
<dbReference type="GO" id="GO:1901678">
    <property type="term" value="P:iron coordination entity transport"/>
    <property type="evidence" value="ECO:0007669"/>
    <property type="project" value="UniProtKB-ARBA"/>
</dbReference>
<dbReference type="OrthoDB" id="2417096at2"/>
<keyword evidence="9" id="KW-1185">Reference proteome</keyword>
<evidence type="ECO:0000313" key="8">
    <source>
        <dbReference type="EMBL" id="ASK60827.1"/>
    </source>
</evidence>
<evidence type="ECO:0000256" key="3">
    <source>
        <dbReference type="ARBA" id="ARBA00022448"/>
    </source>
</evidence>
<dbReference type="InterPro" id="IPR051313">
    <property type="entry name" value="Bact_iron-sidero_bind"/>
</dbReference>
<dbReference type="PANTHER" id="PTHR30532">
    <property type="entry name" value="IRON III DICITRATE-BINDING PERIPLASMIC PROTEIN"/>
    <property type="match status" value="1"/>
</dbReference>
<evidence type="ECO:0000256" key="6">
    <source>
        <dbReference type="SAM" id="SignalP"/>
    </source>
</evidence>
<dbReference type="Pfam" id="PF01497">
    <property type="entry name" value="Peripla_BP_2"/>
    <property type="match status" value="1"/>
</dbReference>
<feature type="signal peptide" evidence="6">
    <location>
        <begin position="1"/>
        <end position="24"/>
    </location>
</feature>
<keyword evidence="4 6" id="KW-0732">Signal</keyword>
<evidence type="ECO:0000259" key="7">
    <source>
        <dbReference type="PROSITE" id="PS50983"/>
    </source>
</evidence>
<feature type="domain" description="Fe/B12 periplasmic-binding" evidence="7">
    <location>
        <begin position="60"/>
        <end position="319"/>
    </location>
</feature>
<organism evidence="8 9">
    <name type="scientific">Virgibacillus phasianinus</name>
    <dbReference type="NCBI Taxonomy" id="2017483"/>
    <lineage>
        <taxon>Bacteria</taxon>
        <taxon>Bacillati</taxon>
        <taxon>Bacillota</taxon>
        <taxon>Bacilli</taxon>
        <taxon>Bacillales</taxon>
        <taxon>Bacillaceae</taxon>
        <taxon>Virgibacillus</taxon>
    </lineage>
</organism>
<comment type="subcellular location">
    <subcellularLocation>
        <location evidence="1">Cell membrane</location>
        <topology evidence="1">Lipid-anchor</topology>
    </subcellularLocation>
</comment>
<dbReference type="GO" id="GO:0005886">
    <property type="term" value="C:plasma membrane"/>
    <property type="evidence" value="ECO:0007669"/>
    <property type="project" value="UniProtKB-SubCell"/>
</dbReference>
<evidence type="ECO:0000256" key="4">
    <source>
        <dbReference type="ARBA" id="ARBA00022729"/>
    </source>
</evidence>
<accession>A0A220TYF2</accession>
<dbReference type="Gene3D" id="3.40.50.1980">
    <property type="entry name" value="Nitrogenase molybdenum iron protein domain"/>
    <property type="match status" value="2"/>
</dbReference>